<name>A0A9Q3DFU0_9BASI</name>
<comment type="caution">
    <text evidence="1">The sequence shown here is derived from an EMBL/GenBank/DDBJ whole genome shotgun (WGS) entry which is preliminary data.</text>
</comment>
<dbReference type="EMBL" id="AVOT02015716">
    <property type="protein sequence ID" value="MBW0500240.1"/>
    <property type="molecule type" value="Genomic_DNA"/>
</dbReference>
<evidence type="ECO:0000313" key="1">
    <source>
        <dbReference type="EMBL" id="MBW0500240.1"/>
    </source>
</evidence>
<evidence type="ECO:0000313" key="2">
    <source>
        <dbReference type="Proteomes" id="UP000765509"/>
    </source>
</evidence>
<dbReference type="AlphaFoldDB" id="A0A9Q3DFU0"/>
<organism evidence="1 2">
    <name type="scientific">Austropuccinia psidii MF-1</name>
    <dbReference type="NCBI Taxonomy" id="1389203"/>
    <lineage>
        <taxon>Eukaryota</taxon>
        <taxon>Fungi</taxon>
        <taxon>Dikarya</taxon>
        <taxon>Basidiomycota</taxon>
        <taxon>Pucciniomycotina</taxon>
        <taxon>Pucciniomycetes</taxon>
        <taxon>Pucciniales</taxon>
        <taxon>Sphaerophragmiaceae</taxon>
        <taxon>Austropuccinia</taxon>
    </lineage>
</organism>
<dbReference type="Proteomes" id="UP000765509">
    <property type="component" value="Unassembled WGS sequence"/>
</dbReference>
<reference evidence="1" key="1">
    <citation type="submission" date="2021-03" db="EMBL/GenBank/DDBJ databases">
        <title>Draft genome sequence of rust myrtle Austropuccinia psidii MF-1, a brazilian biotype.</title>
        <authorList>
            <person name="Quecine M.C."/>
            <person name="Pachon D.M.R."/>
            <person name="Bonatelli M.L."/>
            <person name="Correr F.H."/>
            <person name="Franceschini L.M."/>
            <person name="Leite T.F."/>
            <person name="Margarido G.R.A."/>
            <person name="Almeida C.A."/>
            <person name="Ferrarezi J.A."/>
            <person name="Labate C.A."/>
        </authorList>
    </citation>
    <scope>NUCLEOTIDE SEQUENCE</scope>
    <source>
        <strain evidence="1">MF-1</strain>
    </source>
</reference>
<protein>
    <submittedName>
        <fullName evidence="1">Uncharacterized protein</fullName>
    </submittedName>
</protein>
<sequence length="163" mass="18248">MFTSVSEQVIMYVASGSKFTPLLCFTTLLFCRFLRLRLSADEKHSGPQLRGKRVPLNRTVVLFKGFCSCQHFALATSSPLAQRLSLASFKAELSPKKLLRRSKAFVLYSLTAFGSNGPPTLAKTIPYTFLQQLPKKRSSRNCIPPMRLFPTSESSLKLTSDSY</sequence>
<accession>A0A9Q3DFU0</accession>
<proteinExistence type="predicted"/>
<gene>
    <name evidence="1" type="ORF">O181_039955</name>
</gene>
<keyword evidence="2" id="KW-1185">Reference proteome</keyword>